<evidence type="ECO:0000313" key="3">
    <source>
        <dbReference type="Proteomes" id="UP000501237"/>
    </source>
</evidence>
<dbReference type="EMBL" id="AP022642">
    <property type="protein sequence ID" value="BCA26071.1"/>
    <property type="molecule type" value="Genomic_DNA"/>
</dbReference>
<protein>
    <recommendedName>
        <fullName evidence="5">Lipoprotein</fullName>
    </recommendedName>
</protein>
<dbReference type="GeneID" id="57395256"/>
<dbReference type="RefSeq" id="WP_044410171.1">
    <property type="nucleotide sequence ID" value="NZ_AP022213.1"/>
</dbReference>
<evidence type="ECO:0000313" key="1">
    <source>
        <dbReference type="EMBL" id="BBT13999.1"/>
    </source>
</evidence>
<dbReference type="Proteomes" id="UP000501237">
    <property type="component" value="Chromosome"/>
</dbReference>
<organism evidence="2 3">
    <name type="scientific">Metapseudomonas otitidis</name>
    <dbReference type="NCBI Taxonomy" id="319939"/>
    <lineage>
        <taxon>Bacteria</taxon>
        <taxon>Pseudomonadati</taxon>
        <taxon>Pseudomonadota</taxon>
        <taxon>Gammaproteobacteria</taxon>
        <taxon>Pseudomonadales</taxon>
        <taxon>Pseudomonadaceae</taxon>
        <taxon>Metapseudomonas</taxon>
    </lineage>
</organism>
<reference evidence="1 4" key="1">
    <citation type="submission" date="2019-12" db="EMBL/GenBank/DDBJ databases">
        <title>complete genome sequences of Pseudomonas otitidis str. WP8-S17-CRE-03 isolated from wastewater treatment plant effluent.</title>
        <authorList>
            <person name="Sekizuka T."/>
            <person name="Itokawa K."/>
            <person name="Yatsu K."/>
            <person name="Inamine Y."/>
            <person name="Kuroda M."/>
        </authorList>
    </citation>
    <scope>NUCLEOTIDE SEQUENCE [LARGE SCALE GENOMIC DNA]</scope>
    <source>
        <strain evidence="1 4">WP8-S17-CRE-03</strain>
    </source>
</reference>
<proteinExistence type="predicted"/>
<dbReference type="Proteomes" id="UP000515591">
    <property type="component" value="Chromosome"/>
</dbReference>
<evidence type="ECO:0000313" key="2">
    <source>
        <dbReference type="EMBL" id="BCA26071.1"/>
    </source>
</evidence>
<dbReference type="EMBL" id="AP022213">
    <property type="protein sequence ID" value="BBT13999.1"/>
    <property type="molecule type" value="Genomic_DNA"/>
</dbReference>
<dbReference type="KEGG" id="poj:PtoMrB4_00480"/>
<sequence length="138" mass="15606">MRRLLVLALPLNLAGCGLIMPSPDPDQAWIAFAPQQRGALEAARVDERPLEDDRYFQVQPGRHALEVRYRFDVDGSAIGTAQPSLARTCLLTLDYADFAAGQRYEMRAGEIGFRPWVRLYDERQREVARAREGRCGDV</sequence>
<evidence type="ECO:0000313" key="4">
    <source>
        <dbReference type="Proteomes" id="UP000515591"/>
    </source>
</evidence>
<gene>
    <name evidence="2" type="ORF">PtoMrB4_00480</name>
    <name evidence="1" type="ORF">WP8S17C03_00480</name>
</gene>
<dbReference type="AlphaFoldDB" id="A0A679G5Y2"/>
<reference evidence="2 3" key="2">
    <citation type="journal article" date="2020" name="Microbiol. Resour. Announc.">
        <title>Complete genome sequence of Pseudomonas otitidis strain MrB4, isolated from Lake Biwa in Japan.</title>
        <authorList>
            <person name="Miyazaki K."/>
            <person name="Hase E."/>
            <person name="Maruya T."/>
        </authorList>
    </citation>
    <scope>NUCLEOTIDE SEQUENCE [LARGE SCALE GENOMIC DNA]</scope>
    <source>
        <strain evidence="2 3">MrB4</strain>
    </source>
</reference>
<name>A0A679G5Y2_9GAMM</name>
<evidence type="ECO:0008006" key="5">
    <source>
        <dbReference type="Google" id="ProtNLM"/>
    </source>
</evidence>
<accession>A0A679G5Y2</accession>